<gene>
    <name evidence="2" type="ORF">G5A70_15350</name>
</gene>
<dbReference type="EMBL" id="JAAITA010000046">
    <property type="protein sequence ID" value="NSJ87508.1"/>
    <property type="molecule type" value="Genomic_DNA"/>
</dbReference>
<sequence>MKQKNNCVKCKYVNTLGRCGVAYASIGKDIMPTEKRGPIGHIKPSGWQTMKYDWVDGKYLYNRCHLIGFQLAAENDNEKNLITGTRYMNVDGMLPFENMVADYVKETGNHVQYRVTPIYDGNNPVTTGVLMEGKSVEDNGEGVLFNVFCYNAQPGVEIDYTTGNSHAAEANEPEDSTRSSSNNIQEVTYVLNTNTKKFHRSDCSSLSRMKDENKETFAGNRDELMQQGYEACKNCNP</sequence>
<reference evidence="2 3" key="1">
    <citation type="journal article" date="2020" name="Cell Host Microbe">
        <title>Functional and Genomic Variation between Human-Derived Isolates of Lachnospiraceae Reveals Inter- and Intra-Species Diversity.</title>
        <authorList>
            <person name="Sorbara M.T."/>
            <person name="Littmann E.R."/>
            <person name="Fontana E."/>
            <person name="Moody T.U."/>
            <person name="Kohout C.E."/>
            <person name="Gjonbalaj M."/>
            <person name="Eaton V."/>
            <person name="Seok R."/>
            <person name="Leiner I.M."/>
            <person name="Pamer E.G."/>
        </authorList>
    </citation>
    <scope>NUCLEOTIDE SEQUENCE [LARGE SCALE GENOMIC DNA]</scope>
    <source>
        <strain evidence="2 3">MSK.15.26</strain>
    </source>
</reference>
<dbReference type="InterPro" id="IPR044929">
    <property type="entry name" value="DNA/RNA_non-sp_Endonuclease_sf"/>
</dbReference>
<organism evidence="2 3">
    <name type="scientific">Blautia hansenii</name>
    <name type="common">Ruminococcus hansenii</name>
    <dbReference type="NCBI Taxonomy" id="1322"/>
    <lineage>
        <taxon>Bacteria</taxon>
        <taxon>Bacillati</taxon>
        <taxon>Bacillota</taxon>
        <taxon>Clostridia</taxon>
        <taxon>Lachnospirales</taxon>
        <taxon>Lachnospiraceae</taxon>
        <taxon>Blautia</taxon>
    </lineage>
</organism>
<dbReference type="InterPro" id="IPR044927">
    <property type="entry name" value="Endonuclea_NS_2"/>
</dbReference>
<dbReference type="InterPro" id="IPR035451">
    <property type="entry name" value="Ada-like_dom_sf"/>
</dbReference>
<accession>A0ABX2IAI2</accession>
<protein>
    <recommendedName>
        <fullName evidence="1">Type VII secretion system protein EssD-like domain-containing protein</fullName>
    </recommendedName>
</protein>
<keyword evidence="3" id="KW-1185">Reference proteome</keyword>
<evidence type="ECO:0000259" key="1">
    <source>
        <dbReference type="Pfam" id="PF13930"/>
    </source>
</evidence>
<dbReference type="Gene3D" id="3.40.570.10">
    <property type="entry name" value="Extracellular Endonuclease, subunit A"/>
    <property type="match status" value="1"/>
</dbReference>
<feature type="domain" description="Type VII secretion system protein EssD-like" evidence="1">
    <location>
        <begin position="13"/>
        <end position="135"/>
    </location>
</feature>
<dbReference type="Proteomes" id="UP000822142">
    <property type="component" value="Unassembled WGS sequence"/>
</dbReference>
<evidence type="ECO:0000313" key="3">
    <source>
        <dbReference type="Proteomes" id="UP000822142"/>
    </source>
</evidence>
<evidence type="ECO:0000313" key="2">
    <source>
        <dbReference type="EMBL" id="NSJ87508.1"/>
    </source>
</evidence>
<dbReference type="Pfam" id="PF13930">
    <property type="entry name" value="Endonuclea_NS_2"/>
    <property type="match status" value="1"/>
</dbReference>
<dbReference type="Gene3D" id="3.40.10.10">
    <property type="entry name" value="DNA Methylphosphotriester Repair Domain"/>
    <property type="match status" value="1"/>
</dbReference>
<proteinExistence type="predicted"/>
<comment type="caution">
    <text evidence="2">The sequence shown here is derived from an EMBL/GenBank/DDBJ whole genome shotgun (WGS) entry which is preliminary data.</text>
</comment>
<dbReference type="SUPFAM" id="SSF57884">
    <property type="entry name" value="Ada DNA repair protein, N-terminal domain (N-Ada 10)"/>
    <property type="match status" value="1"/>
</dbReference>
<name>A0ABX2IAI2_BLAHA</name>